<comment type="function">
    <text evidence="5">Methylates the class 1 translation termination release factors RF1/PrfA and RF2/PrfB on the glutamine residue of the universally conserved GGQ motif.</text>
</comment>
<organism evidence="7 8">
    <name type="scientific">Mycolicibacterium mucogenicum</name>
    <name type="common">Mycobacterium mucogenicum</name>
    <dbReference type="NCBI Taxonomy" id="56689"/>
    <lineage>
        <taxon>Bacteria</taxon>
        <taxon>Bacillati</taxon>
        <taxon>Actinomycetota</taxon>
        <taxon>Actinomycetes</taxon>
        <taxon>Mycobacteriales</taxon>
        <taxon>Mycobacteriaceae</taxon>
        <taxon>Mycolicibacterium</taxon>
    </lineage>
</organism>
<dbReference type="InterPro" id="IPR007848">
    <property type="entry name" value="Small_mtfrase_dom"/>
</dbReference>
<dbReference type="EMBL" id="LZLC01000009">
    <property type="protein sequence ID" value="OBJ46684.1"/>
    <property type="molecule type" value="Genomic_DNA"/>
</dbReference>
<dbReference type="InterPro" id="IPR019874">
    <property type="entry name" value="RF_methyltr_PrmC"/>
</dbReference>
<dbReference type="InterPro" id="IPR040758">
    <property type="entry name" value="PrmC_N"/>
</dbReference>
<dbReference type="EC" id="2.1.1.297" evidence="5"/>
<dbReference type="GO" id="GO:0102559">
    <property type="term" value="F:peptide chain release factor N(5)-glutamine methyltransferase activity"/>
    <property type="evidence" value="ECO:0007669"/>
    <property type="project" value="UniProtKB-EC"/>
</dbReference>
<dbReference type="PANTHER" id="PTHR18895">
    <property type="entry name" value="HEMK METHYLTRANSFERASE"/>
    <property type="match status" value="1"/>
</dbReference>
<dbReference type="Proteomes" id="UP000093898">
    <property type="component" value="Unassembled WGS sequence"/>
</dbReference>
<evidence type="ECO:0000256" key="2">
    <source>
        <dbReference type="ARBA" id="ARBA00022679"/>
    </source>
</evidence>
<dbReference type="Gene3D" id="3.40.50.150">
    <property type="entry name" value="Vaccinia Virus protein VP39"/>
    <property type="match status" value="1"/>
</dbReference>
<dbReference type="GO" id="GO:0003676">
    <property type="term" value="F:nucleic acid binding"/>
    <property type="evidence" value="ECO:0007669"/>
    <property type="project" value="InterPro"/>
</dbReference>
<keyword evidence="1 5" id="KW-0489">Methyltransferase</keyword>
<keyword evidence="3 5" id="KW-0949">S-adenosyl-L-methionine</keyword>
<dbReference type="PROSITE" id="PS50042">
    <property type="entry name" value="CNMP_BINDING_3"/>
    <property type="match status" value="1"/>
</dbReference>
<comment type="caution">
    <text evidence="5">Lacks conserved residue(s) required for the propagation of feature annotation.</text>
</comment>
<gene>
    <name evidence="5" type="primary">prmC</name>
    <name evidence="7" type="ORF">A5630_11140</name>
</gene>
<dbReference type="InterPro" id="IPR050320">
    <property type="entry name" value="N5-glutamine_MTase"/>
</dbReference>
<dbReference type="Pfam" id="PF17827">
    <property type="entry name" value="PrmC_N"/>
    <property type="match status" value="1"/>
</dbReference>
<keyword evidence="2 5" id="KW-0808">Transferase</keyword>
<dbReference type="RefSeq" id="WP_064978621.1">
    <property type="nucleotide sequence ID" value="NZ_LZLC01000009.1"/>
</dbReference>
<name>A0A1A3HG89_MYCMU</name>
<dbReference type="GO" id="GO:0032259">
    <property type="term" value="P:methylation"/>
    <property type="evidence" value="ECO:0007669"/>
    <property type="project" value="UniProtKB-KW"/>
</dbReference>
<protein>
    <recommendedName>
        <fullName evidence="5">Release factor glutamine methyltransferase</fullName>
        <shortName evidence="5">RF MTase</shortName>
        <ecNumber evidence="5">2.1.1.297</ecNumber>
    </recommendedName>
    <alternativeName>
        <fullName evidence="5">N5-glutamine methyltransferase PrmC</fullName>
    </alternativeName>
    <alternativeName>
        <fullName evidence="5">Protein-(glutamine-N5) MTase PrmC</fullName>
    </alternativeName>
    <alternativeName>
        <fullName evidence="5">Protein-glutamine N-methyltransferase PrmC</fullName>
    </alternativeName>
</protein>
<dbReference type="InterPro" id="IPR029063">
    <property type="entry name" value="SAM-dependent_MTases_sf"/>
</dbReference>
<feature type="binding site" evidence="5">
    <location>
        <position position="184"/>
    </location>
    <ligand>
        <name>S-adenosyl-L-methionine</name>
        <dbReference type="ChEBI" id="CHEBI:59789"/>
    </ligand>
</feature>
<feature type="binding site" evidence="5">
    <location>
        <position position="140"/>
    </location>
    <ligand>
        <name>S-adenosyl-L-methionine</name>
        <dbReference type="ChEBI" id="CHEBI:59789"/>
    </ligand>
</feature>
<dbReference type="OrthoDB" id="9800643at2"/>
<dbReference type="InterPro" id="IPR000595">
    <property type="entry name" value="cNMP-bd_dom"/>
</dbReference>
<dbReference type="PROSITE" id="PS00092">
    <property type="entry name" value="N6_MTASE"/>
    <property type="match status" value="1"/>
</dbReference>
<reference evidence="7 8" key="1">
    <citation type="submission" date="2016-06" db="EMBL/GenBank/DDBJ databases">
        <authorList>
            <person name="Kjaerup R.B."/>
            <person name="Dalgaard T.S."/>
            <person name="Juul-Madsen H.R."/>
        </authorList>
    </citation>
    <scope>NUCLEOTIDE SEQUENCE [LARGE SCALE GENOMIC DNA]</scope>
    <source>
        <strain evidence="7 8">1127319.6</strain>
    </source>
</reference>
<dbReference type="NCBIfam" id="TIGR00536">
    <property type="entry name" value="hemK_fam"/>
    <property type="match status" value="1"/>
</dbReference>
<dbReference type="AlphaFoldDB" id="A0A1A3HG89"/>
<dbReference type="Pfam" id="PF05175">
    <property type="entry name" value="MTS"/>
    <property type="match status" value="1"/>
</dbReference>
<dbReference type="NCBIfam" id="TIGR03534">
    <property type="entry name" value="RF_mod_PrmC"/>
    <property type="match status" value="1"/>
</dbReference>
<dbReference type="HAMAP" id="MF_02126">
    <property type="entry name" value="RF_methyltr_PrmC"/>
    <property type="match status" value="1"/>
</dbReference>
<evidence type="ECO:0000313" key="8">
    <source>
        <dbReference type="Proteomes" id="UP000093898"/>
    </source>
</evidence>
<proteinExistence type="inferred from homology"/>
<dbReference type="Gene3D" id="1.10.8.10">
    <property type="entry name" value="DNA helicase RuvA subunit, C-terminal domain"/>
    <property type="match status" value="1"/>
</dbReference>
<dbReference type="InterPro" id="IPR002052">
    <property type="entry name" value="DNA_methylase_N6_adenine_CS"/>
</dbReference>
<dbReference type="SUPFAM" id="SSF53335">
    <property type="entry name" value="S-adenosyl-L-methionine-dependent methyltransferases"/>
    <property type="match status" value="1"/>
</dbReference>
<accession>A0A1A3HG89</accession>
<evidence type="ECO:0000256" key="3">
    <source>
        <dbReference type="ARBA" id="ARBA00022691"/>
    </source>
</evidence>
<feature type="domain" description="Cyclic nucleotide-binding" evidence="6">
    <location>
        <begin position="232"/>
        <end position="277"/>
    </location>
</feature>
<evidence type="ECO:0000256" key="1">
    <source>
        <dbReference type="ARBA" id="ARBA00022603"/>
    </source>
</evidence>
<comment type="catalytic activity">
    <reaction evidence="4 5">
        <text>L-glutaminyl-[peptide chain release factor] + S-adenosyl-L-methionine = N(5)-methyl-L-glutaminyl-[peptide chain release factor] + S-adenosyl-L-homocysteine + H(+)</text>
        <dbReference type="Rhea" id="RHEA:42896"/>
        <dbReference type="Rhea" id="RHEA-COMP:10271"/>
        <dbReference type="Rhea" id="RHEA-COMP:10272"/>
        <dbReference type="ChEBI" id="CHEBI:15378"/>
        <dbReference type="ChEBI" id="CHEBI:30011"/>
        <dbReference type="ChEBI" id="CHEBI:57856"/>
        <dbReference type="ChEBI" id="CHEBI:59789"/>
        <dbReference type="ChEBI" id="CHEBI:61891"/>
        <dbReference type="EC" id="2.1.1.297"/>
    </reaction>
</comment>
<evidence type="ECO:0000256" key="4">
    <source>
        <dbReference type="ARBA" id="ARBA00048391"/>
    </source>
</evidence>
<evidence type="ECO:0000259" key="6">
    <source>
        <dbReference type="PROSITE" id="PS50042"/>
    </source>
</evidence>
<dbReference type="InterPro" id="IPR004556">
    <property type="entry name" value="HemK-like"/>
</dbReference>
<comment type="caution">
    <text evidence="7">The sequence shown here is derived from an EMBL/GenBank/DDBJ whole genome shotgun (WGS) entry which is preliminary data.</text>
</comment>
<dbReference type="PANTHER" id="PTHR18895:SF74">
    <property type="entry name" value="MTRF1L RELEASE FACTOR GLUTAMINE METHYLTRANSFERASE"/>
    <property type="match status" value="1"/>
</dbReference>
<dbReference type="CDD" id="cd02440">
    <property type="entry name" value="AdoMet_MTases"/>
    <property type="match status" value="1"/>
</dbReference>
<comment type="similarity">
    <text evidence="5">Belongs to the protein N5-glutamine methyltransferase family. PrmC subfamily.</text>
</comment>
<dbReference type="STRING" id="56689.GCA_001291445_01650"/>
<evidence type="ECO:0000256" key="5">
    <source>
        <dbReference type="HAMAP-Rule" id="MF_02126"/>
    </source>
</evidence>
<evidence type="ECO:0000313" key="7">
    <source>
        <dbReference type="EMBL" id="OBJ46684.1"/>
    </source>
</evidence>
<sequence>MNSIRQALDEATATLAAAGIHSARVDAEYLAAHIAGVDRARLLFVEPDATFFAGYSDVVARRAQRIPLQHLIGTAAFGPVEVHVGPGVFIPRPETEALLEWAMNQPLPSSPVIVDLCTGSGALALALAHTWPQARVVAVEKSPEALVYARRNCAGSTVEVLEGDVTVPSLLSDRTGTVDLLVANPPYIPEGADLDPEVIDHDPAGALFGGPDGMSVIVPIIALAARLLRPGGKLGIEHDDTTADQVVAALDRDGTFGDITARRDLTGRPRFVTATRR</sequence>
<feature type="binding site" evidence="5">
    <location>
        <begin position="184"/>
        <end position="187"/>
    </location>
    <ligand>
        <name>substrate</name>
    </ligand>
</feature>